<dbReference type="GO" id="GO:0005886">
    <property type="term" value="C:plasma membrane"/>
    <property type="evidence" value="ECO:0007669"/>
    <property type="project" value="UniProtKB-SubCell"/>
</dbReference>
<evidence type="ECO:0000256" key="1">
    <source>
        <dbReference type="ARBA" id="ARBA00004651"/>
    </source>
</evidence>
<feature type="transmembrane region" description="Helical" evidence="7">
    <location>
        <begin position="236"/>
        <end position="261"/>
    </location>
</feature>
<keyword evidence="4 7" id="KW-0812">Transmembrane</keyword>
<dbReference type="PANTHER" id="PTHR42925:SF2">
    <property type="entry name" value="NA+ DRIVEN MULTIDRUG EFFLUX PUMP"/>
    <property type="match status" value="1"/>
</dbReference>
<feature type="transmembrane region" description="Helical" evidence="7">
    <location>
        <begin position="352"/>
        <end position="377"/>
    </location>
</feature>
<reference evidence="8 9" key="1">
    <citation type="submission" date="2017-10" db="EMBL/GenBank/DDBJ databases">
        <title>Novel microbial diversity and functional potential in the marine mammal oral microbiome.</title>
        <authorList>
            <person name="Dudek N.K."/>
            <person name="Sun C.L."/>
            <person name="Burstein D."/>
            <person name="Kantor R.S."/>
            <person name="Aliaga Goltsman D.S."/>
            <person name="Bik E.M."/>
            <person name="Thomas B.C."/>
            <person name="Banfield J.F."/>
            <person name="Relman D.A."/>
        </authorList>
    </citation>
    <scope>NUCLEOTIDE SEQUENCE [LARGE SCALE GENOMIC DNA]</scope>
    <source>
        <strain evidence="8">DOLZORAL124_49_17</strain>
    </source>
</reference>
<comment type="caution">
    <text evidence="8">The sequence shown here is derived from an EMBL/GenBank/DDBJ whole genome shotgun (WGS) entry which is preliminary data.</text>
</comment>
<sequence>MQTELRQFYVTLFSLALPIIVQNVITSSLHLVDTAMIGQIGEIEVAAVGLANRYVFILILVFFAISNGTSILTAQYWGKKTTESIGVMMAIAVLPCLGLSLLFFAGALFFPEAILAVFTKDAFVIETGSLYLRPVAWSYIFTAVTMLYALVLRSMEAVKLPMYAAIIALSLNTLLNYCLILGHFGFPALEVRGAAIATLIARIVEAVIILTGCYWKKYPVVSFSDFLRINSTLIRQFFKTAFPVLVNELSWVLGMTMYTVVFARMGTAEIAAMNIVGPVEGLSVGAFLGMANAGATMIGNQIGAGRDGRASRYAARFSVLSPLGAVGMGLVIAFCAPTIVSYFKVSREVREMALNTLFVLSAVLWVKMFNLMCIVGILRAGGDTTFSMLLEMIVIWLVGVPLAFLGGLYWKMPVHWVFALVCVEEVLKMLAGMMRMMSKKWIHDLTNMLPVPLPEEQERIPASW</sequence>
<dbReference type="Proteomes" id="UP000229740">
    <property type="component" value="Unassembled WGS sequence"/>
</dbReference>
<feature type="transmembrane region" description="Helical" evidence="7">
    <location>
        <begin position="192"/>
        <end position="215"/>
    </location>
</feature>
<dbReference type="InterPro" id="IPR048279">
    <property type="entry name" value="MdtK-like"/>
</dbReference>
<feature type="transmembrane region" description="Helical" evidence="7">
    <location>
        <begin position="281"/>
        <end position="298"/>
    </location>
</feature>
<evidence type="ECO:0000256" key="2">
    <source>
        <dbReference type="ARBA" id="ARBA00022448"/>
    </source>
</evidence>
<keyword evidence="2" id="KW-0813">Transport</keyword>
<evidence type="ECO:0000256" key="7">
    <source>
        <dbReference type="SAM" id="Phobius"/>
    </source>
</evidence>
<comment type="subcellular location">
    <subcellularLocation>
        <location evidence="1">Cell membrane</location>
        <topology evidence="1">Multi-pass membrane protein</topology>
    </subcellularLocation>
</comment>
<dbReference type="GO" id="GO:0042910">
    <property type="term" value="F:xenobiotic transmembrane transporter activity"/>
    <property type="evidence" value="ECO:0007669"/>
    <property type="project" value="InterPro"/>
</dbReference>
<feature type="transmembrane region" description="Helical" evidence="7">
    <location>
        <begin position="163"/>
        <end position="186"/>
    </location>
</feature>
<dbReference type="NCBIfam" id="TIGR00797">
    <property type="entry name" value="matE"/>
    <property type="match status" value="1"/>
</dbReference>
<feature type="transmembrane region" description="Helical" evidence="7">
    <location>
        <begin position="319"/>
        <end position="340"/>
    </location>
</feature>
<dbReference type="Pfam" id="PF01554">
    <property type="entry name" value="MatE"/>
    <property type="match status" value="2"/>
</dbReference>
<feature type="transmembrane region" description="Helical" evidence="7">
    <location>
        <begin position="130"/>
        <end position="151"/>
    </location>
</feature>
<dbReference type="EMBL" id="PDPS01000044">
    <property type="protein sequence ID" value="PID55737.1"/>
    <property type="molecule type" value="Genomic_DNA"/>
</dbReference>
<dbReference type="CDD" id="cd13134">
    <property type="entry name" value="MATE_like_8"/>
    <property type="match status" value="1"/>
</dbReference>
<keyword evidence="5 7" id="KW-1133">Transmembrane helix</keyword>
<dbReference type="PANTHER" id="PTHR42925">
    <property type="entry name" value="MULTIDRUG AND TOXIN EFFLUX PROTEIN MATE FAMILY"/>
    <property type="match status" value="1"/>
</dbReference>
<dbReference type="InterPro" id="IPR047135">
    <property type="entry name" value="YsiQ"/>
</dbReference>
<feature type="transmembrane region" description="Helical" evidence="7">
    <location>
        <begin position="389"/>
        <end position="410"/>
    </location>
</feature>
<accession>A0A2G6E197</accession>
<name>A0A2G6E197_9BACT</name>
<evidence type="ECO:0000313" key="9">
    <source>
        <dbReference type="Proteomes" id="UP000229740"/>
    </source>
</evidence>
<feature type="transmembrane region" description="Helical" evidence="7">
    <location>
        <begin position="86"/>
        <end position="110"/>
    </location>
</feature>
<protein>
    <submittedName>
        <fullName evidence="8">MATE family efflux transporter</fullName>
    </submittedName>
</protein>
<feature type="transmembrane region" description="Helical" evidence="7">
    <location>
        <begin position="54"/>
        <end position="74"/>
    </location>
</feature>
<organism evidence="8 9">
    <name type="scientific">candidate division KSB3 bacterium</name>
    <dbReference type="NCBI Taxonomy" id="2044937"/>
    <lineage>
        <taxon>Bacteria</taxon>
        <taxon>candidate division KSB3</taxon>
    </lineage>
</organism>
<dbReference type="PIRSF" id="PIRSF006603">
    <property type="entry name" value="DinF"/>
    <property type="match status" value="1"/>
</dbReference>
<proteinExistence type="predicted"/>
<evidence type="ECO:0000256" key="4">
    <source>
        <dbReference type="ARBA" id="ARBA00022692"/>
    </source>
</evidence>
<evidence type="ECO:0000256" key="6">
    <source>
        <dbReference type="ARBA" id="ARBA00023136"/>
    </source>
</evidence>
<feature type="transmembrane region" description="Helical" evidence="7">
    <location>
        <begin position="7"/>
        <end position="25"/>
    </location>
</feature>
<keyword evidence="6 7" id="KW-0472">Membrane</keyword>
<dbReference type="InterPro" id="IPR002528">
    <property type="entry name" value="MATE_fam"/>
</dbReference>
<evidence type="ECO:0000256" key="3">
    <source>
        <dbReference type="ARBA" id="ARBA00022475"/>
    </source>
</evidence>
<keyword evidence="3" id="KW-1003">Cell membrane</keyword>
<evidence type="ECO:0000256" key="5">
    <source>
        <dbReference type="ARBA" id="ARBA00022989"/>
    </source>
</evidence>
<gene>
    <name evidence="8" type="ORF">CSB45_14470</name>
</gene>
<dbReference type="AlphaFoldDB" id="A0A2G6E197"/>
<evidence type="ECO:0000313" key="8">
    <source>
        <dbReference type="EMBL" id="PID55737.1"/>
    </source>
</evidence>
<dbReference type="GO" id="GO:0015297">
    <property type="term" value="F:antiporter activity"/>
    <property type="evidence" value="ECO:0007669"/>
    <property type="project" value="InterPro"/>
</dbReference>